<keyword evidence="3" id="KW-1185">Reference proteome</keyword>
<sequence length="130" mass="12954">MACFRLMVLLCALLLLLFAASLHADSHGVDPSTSAQVNQRAPYKTLYAGGSGGGYGRGWSEGPRGFGSGAGGTIAPRSFIGSAPEAENGAEKVQAAALMGVVVAEAAAAVVHKVVGQGLGLDTAEVVVAV</sequence>
<reference evidence="2 3" key="1">
    <citation type="submission" date="2017-11" db="EMBL/GenBank/DDBJ databases">
        <title>De-novo sequencing of pomegranate (Punica granatum L.) genome.</title>
        <authorList>
            <person name="Akparov Z."/>
            <person name="Amiraslanov A."/>
            <person name="Hajiyeva S."/>
            <person name="Abbasov M."/>
            <person name="Kaur K."/>
            <person name="Hamwieh A."/>
            <person name="Solovyev V."/>
            <person name="Salamov A."/>
            <person name="Braich B."/>
            <person name="Kosarev P."/>
            <person name="Mahmoud A."/>
            <person name="Hajiyev E."/>
            <person name="Babayeva S."/>
            <person name="Izzatullayeva V."/>
            <person name="Mammadov A."/>
            <person name="Mammadov A."/>
            <person name="Sharifova S."/>
            <person name="Ojaghi J."/>
            <person name="Eynullazada K."/>
            <person name="Bayramov B."/>
            <person name="Abdulazimova A."/>
            <person name="Shahmuradov I."/>
        </authorList>
    </citation>
    <scope>NUCLEOTIDE SEQUENCE [LARGE SCALE GENOMIC DNA]</scope>
    <source>
        <strain evidence="3">cv. AG2017</strain>
        <tissue evidence="2">Leaf</tissue>
    </source>
</reference>
<evidence type="ECO:0000313" key="2">
    <source>
        <dbReference type="EMBL" id="PKI51886.1"/>
    </source>
</evidence>
<dbReference type="EMBL" id="PGOL01001987">
    <property type="protein sequence ID" value="PKI51886.1"/>
    <property type="molecule type" value="Genomic_DNA"/>
</dbReference>
<proteinExistence type="predicted"/>
<evidence type="ECO:0000256" key="1">
    <source>
        <dbReference type="SAM" id="SignalP"/>
    </source>
</evidence>
<feature type="chain" id="PRO_5014122306" evidence="1">
    <location>
        <begin position="25"/>
        <end position="130"/>
    </location>
</feature>
<name>A0A2I0J868_PUNGR</name>
<dbReference type="Proteomes" id="UP000233551">
    <property type="component" value="Unassembled WGS sequence"/>
</dbReference>
<dbReference type="AlphaFoldDB" id="A0A2I0J868"/>
<accession>A0A2I0J868</accession>
<keyword evidence="1" id="KW-0732">Signal</keyword>
<evidence type="ECO:0000313" key="3">
    <source>
        <dbReference type="Proteomes" id="UP000233551"/>
    </source>
</evidence>
<comment type="caution">
    <text evidence="2">The sequence shown here is derived from an EMBL/GenBank/DDBJ whole genome shotgun (WGS) entry which is preliminary data.</text>
</comment>
<gene>
    <name evidence="2" type="ORF">CRG98_027719</name>
</gene>
<organism evidence="2 3">
    <name type="scientific">Punica granatum</name>
    <name type="common">Pomegranate</name>
    <dbReference type="NCBI Taxonomy" id="22663"/>
    <lineage>
        <taxon>Eukaryota</taxon>
        <taxon>Viridiplantae</taxon>
        <taxon>Streptophyta</taxon>
        <taxon>Embryophyta</taxon>
        <taxon>Tracheophyta</taxon>
        <taxon>Spermatophyta</taxon>
        <taxon>Magnoliopsida</taxon>
        <taxon>eudicotyledons</taxon>
        <taxon>Gunneridae</taxon>
        <taxon>Pentapetalae</taxon>
        <taxon>rosids</taxon>
        <taxon>malvids</taxon>
        <taxon>Myrtales</taxon>
        <taxon>Lythraceae</taxon>
        <taxon>Punica</taxon>
    </lineage>
</organism>
<feature type="signal peptide" evidence="1">
    <location>
        <begin position="1"/>
        <end position="24"/>
    </location>
</feature>
<protein>
    <submittedName>
        <fullName evidence="2">Uncharacterized protein</fullName>
    </submittedName>
</protein>